<dbReference type="Pfam" id="PF13462">
    <property type="entry name" value="Thioredoxin_4"/>
    <property type="match status" value="1"/>
</dbReference>
<keyword evidence="3" id="KW-1185">Reference proteome</keyword>
<dbReference type="InterPro" id="IPR012336">
    <property type="entry name" value="Thioredoxin-like_fold"/>
</dbReference>
<dbReference type="AlphaFoldDB" id="A0A0R2I489"/>
<organism evidence="2 3">
    <name type="scientific">Carnobacterium divergens DSM 20623</name>
    <dbReference type="NCBI Taxonomy" id="1449336"/>
    <lineage>
        <taxon>Bacteria</taxon>
        <taxon>Bacillati</taxon>
        <taxon>Bacillota</taxon>
        <taxon>Bacilli</taxon>
        <taxon>Lactobacillales</taxon>
        <taxon>Carnobacteriaceae</taxon>
        <taxon>Carnobacterium</taxon>
    </lineage>
</organism>
<evidence type="ECO:0000313" key="2">
    <source>
        <dbReference type="EMBL" id="KRN57205.1"/>
    </source>
</evidence>
<dbReference type="Gene3D" id="1.10.1200.90">
    <property type="entry name" value="DsbA-like domain"/>
    <property type="match status" value="1"/>
</dbReference>
<feature type="domain" description="Thioredoxin-like fold" evidence="1">
    <location>
        <begin position="18"/>
        <end position="171"/>
    </location>
</feature>
<comment type="caution">
    <text evidence="2">The sequence shown here is derived from an EMBL/GenBank/DDBJ whole genome shotgun (WGS) entry which is preliminary data.</text>
</comment>
<accession>A0A0R2I489</accession>
<reference evidence="2 3" key="1">
    <citation type="journal article" date="2015" name="Genome Announc.">
        <title>Expanding the biotechnology potential of lactobacilli through comparative genomics of 213 strains and associated genera.</title>
        <authorList>
            <person name="Sun Z."/>
            <person name="Harris H.M."/>
            <person name="McCann A."/>
            <person name="Guo C."/>
            <person name="Argimon S."/>
            <person name="Zhang W."/>
            <person name="Yang X."/>
            <person name="Jeffery I.B."/>
            <person name="Cooney J.C."/>
            <person name="Kagawa T.F."/>
            <person name="Liu W."/>
            <person name="Song Y."/>
            <person name="Salvetti E."/>
            <person name="Wrobel A."/>
            <person name="Rasinkangas P."/>
            <person name="Parkhill J."/>
            <person name="Rea M.C."/>
            <person name="O'Sullivan O."/>
            <person name="Ritari J."/>
            <person name="Douillard F.P."/>
            <person name="Paul Ross R."/>
            <person name="Yang R."/>
            <person name="Briner A.E."/>
            <person name="Felis G.E."/>
            <person name="de Vos W.M."/>
            <person name="Barrangou R."/>
            <person name="Klaenhammer T.R."/>
            <person name="Caufield P.W."/>
            <person name="Cui Y."/>
            <person name="Zhang H."/>
            <person name="O'Toole P.W."/>
        </authorList>
    </citation>
    <scope>NUCLEOTIDE SEQUENCE [LARGE SCALE GENOMIC DNA]</scope>
    <source>
        <strain evidence="2 3">DSM 20623</strain>
    </source>
</reference>
<dbReference type="SUPFAM" id="SSF52833">
    <property type="entry name" value="Thioredoxin-like"/>
    <property type="match status" value="1"/>
</dbReference>
<sequence length="176" mass="20265">MDISKIKASEVGTEFGFKIGAKEAPVKVIEFINIRCPYCKKWHEESKDVLTKFVEEGKVQRIIKHFDKEKPSLQKGNVCHHHLDYQNPEKALKDIDFLFEHQHQWGDLTNEEVATYVEEKLGLKNQPNEAQINGIIAEAEAANIFFVPTVIVGDHIFDEHITPDELTNLIEEELKK</sequence>
<dbReference type="PATRIC" id="fig|1449336.4.peg.188"/>
<dbReference type="Proteomes" id="UP000051658">
    <property type="component" value="Unassembled WGS sequence"/>
</dbReference>
<protein>
    <submittedName>
        <fullName evidence="2">Thiol-disulfide oxidoreductase</fullName>
    </submittedName>
</protein>
<name>A0A0R2I489_CARDV</name>
<proteinExistence type="predicted"/>
<evidence type="ECO:0000313" key="3">
    <source>
        <dbReference type="Proteomes" id="UP000051658"/>
    </source>
</evidence>
<dbReference type="EMBL" id="JQBS01000007">
    <property type="protein sequence ID" value="KRN57205.1"/>
    <property type="molecule type" value="Genomic_DNA"/>
</dbReference>
<gene>
    <name evidence="2" type="ORF">IV74_GL000186</name>
</gene>
<dbReference type="RefSeq" id="WP_034571353.1">
    <property type="nucleotide sequence ID" value="NZ_JQBS01000007.1"/>
</dbReference>
<dbReference type="Gene3D" id="3.40.30.10">
    <property type="entry name" value="Glutaredoxin"/>
    <property type="match status" value="1"/>
</dbReference>
<dbReference type="InterPro" id="IPR036249">
    <property type="entry name" value="Thioredoxin-like_sf"/>
</dbReference>
<dbReference type="eggNOG" id="COG1651">
    <property type="taxonomic scope" value="Bacteria"/>
</dbReference>
<evidence type="ECO:0000259" key="1">
    <source>
        <dbReference type="Pfam" id="PF13462"/>
    </source>
</evidence>
<dbReference type="GeneID" id="89588180"/>